<sequence length="579" mass="62461">MLSTIRKYFAFGGSNTPKLRRGMAWSVGNSIFEALQILALAIVLSAVATSTVGVRTAVASLAVMLVSMAGCSVTAHFKSQNFCDGNFSMSGEKRSQIGDRMRYLPMGYFNDNSLGEIASTMTNTLDDVQNAGGVVYSNVISGLVLTVVMVLMLAVMDLRCGLLAAATVVCVLGINAIMQNVSRAVSDRRVESQRAIVGAVLEYVQGISVVRAFSLADGAESRLGAAIGDCEHANLTLELRFVCFMVLEALVCKASSIALCLLSLSLWASGSLETGTCLTMVVASFMVFAKLELVGSYASLLRMIDFSMDKVNALIATPAMGEGAGIESGDRFDIELEDVSFSYGERDVVDHVSLSIPQGSSCALVGPSGSGKTTLAHLMARFWDVDAGRVTVGAHDVRDWKVDALLSNFSMVFQGVYLFDDTIENNIKFGRPQATHAEVVEAARRACCDEFIDRLEHGYDTRIGEGGASLSGGERQRISIARAILKDAPIVILDEATANVDPENELELQRAIEELRRGKTVIMIAHRLKTVRGADQIVVVDAGRIVQRGTHESLMREEGIYRDFVGMRERTIGWKLAQA</sequence>
<dbReference type="Proteomes" id="UP000000333">
    <property type="component" value="Chromosome"/>
</dbReference>
<keyword evidence="7 10" id="KW-1133">Transmembrane helix</keyword>
<keyword evidence="5" id="KW-0547">Nucleotide-binding</keyword>
<dbReference type="SUPFAM" id="SSF52540">
    <property type="entry name" value="P-loop containing nucleoside triphosphate hydrolases"/>
    <property type="match status" value="1"/>
</dbReference>
<dbReference type="PROSITE" id="PS00211">
    <property type="entry name" value="ABC_TRANSPORTER_1"/>
    <property type="match status" value="1"/>
</dbReference>
<keyword evidence="2" id="KW-0813">Transport</keyword>
<feature type="domain" description="ABC transmembrane type-1" evidence="12">
    <location>
        <begin position="22"/>
        <end position="303"/>
    </location>
</feature>
<dbReference type="AlphaFoldDB" id="E1R035"/>
<dbReference type="SMART" id="SM00382">
    <property type="entry name" value="AAA"/>
    <property type="match status" value="1"/>
</dbReference>
<dbReference type="GO" id="GO:0005886">
    <property type="term" value="C:plasma membrane"/>
    <property type="evidence" value="ECO:0007669"/>
    <property type="project" value="UniProtKB-SubCell"/>
</dbReference>
<feature type="transmembrane region" description="Helical" evidence="10">
    <location>
        <begin position="241"/>
        <end position="268"/>
    </location>
</feature>
<dbReference type="InterPro" id="IPR039421">
    <property type="entry name" value="Type_1_exporter"/>
</dbReference>
<dbReference type="PANTHER" id="PTHR24221">
    <property type="entry name" value="ATP-BINDING CASSETTE SUB-FAMILY B"/>
    <property type="match status" value="1"/>
</dbReference>
<evidence type="ECO:0000256" key="9">
    <source>
        <dbReference type="ARBA" id="ARBA00023455"/>
    </source>
</evidence>
<protein>
    <submittedName>
        <fullName evidence="13">ABC transporter related protein</fullName>
    </submittedName>
</protein>
<accession>E1R035</accession>
<dbReference type="InterPro" id="IPR011527">
    <property type="entry name" value="ABC1_TM_dom"/>
</dbReference>
<dbReference type="InterPro" id="IPR017871">
    <property type="entry name" value="ABC_transporter-like_CS"/>
</dbReference>
<dbReference type="HOGENOM" id="CLU_000604_84_9_11"/>
<feature type="domain" description="ABC transporter" evidence="11">
    <location>
        <begin position="334"/>
        <end position="567"/>
    </location>
</feature>
<dbReference type="eggNOG" id="COG1132">
    <property type="taxonomic scope" value="Bacteria"/>
</dbReference>
<evidence type="ECO:0000313" key="14">
    <source>
        <dbReference type="Proteomes" id="UP000000333"/>
    </source>
</evidence>
<feature type="transmembrane region" description="Helical" evidence="10">
    <location>
        <begin position="58"/>
        <end position="77"/>
    </location>
</feature>
<proteinExistence type="inferred from homology"/>
<dbReference type="Gene3D" id="3.40.50.300">
    <property type="entry name" value="P-loop containing nucleotide triphosphate hydrolases"/>
    <property type="match status" value="1"/>
</dbReference>
<dbReference type="GO" id="GO:0034040">
    <property type="term" value="F:ATPase-coupled lipid transmembrane transporter activity"/>
    <property type="evidence" value="ECO:0007669"/>
    <property type="project" value="TreeGrafter"/>
</dbReference>
<dbReference type="Pfam" id="PF00664">
    <property type="entry name" value="ABC_membrane"/>
    <property type="match status" value="1"/>
</dbReference>
<dbReference type="GO" id="GO:0140359">
    <property type="term" value="F:ABC-type transporter activity"/>
    <property type="evidence" value="ECO:0007669"/>
    <property type="project" value="InterPro"/>
</dbReference>
<evidence type="ECO:0000259" key="12">
    <source>
        <dbReference type="PROSITE" id="PS50929"/>
    </source>
</evidence>
<organism evidence="13 14">
    <name type="scientific">Olsenella uli (strain ATCC 49627 / DSM 7084 / CCUG 31166 / CIP 109912 / JCM 12494 / LMG 11480 / NCIMB 702895 / VPI D76D-27C)</name>
    <name type="common">Lactobacillus uli</name>
    <dbReference type="NCBI Taxonomy" id="633147"/>
    <lineage>
        <taxon>Bacteria</taxon>
        <taxon>Bacillati</taxon>
        <taxon>Actinomycetota</taxon>
        <taxon>Coriobacteriia</taxon>
        <taxon>Coriobacteriales</taxon>
        <taxon>Atopobiaceae</taxon>
        <taxon>Olsenella</taxon>
    </lineage>
</organism>
<dbReference type="SUPFAM" id="SSF90123">
    <property type="entry name" value="ABC transporter transmembrane region"/>
    <property type="match status" value="1"/>
</dbReference>
<dbReference type="PROSITE" id="PS50929">
    <property type="entry name" value="ABC_TM1F"/>
    <property type="match status" value="1"/>
</dbReference>
<name>E1R035_OLSUV</name>
<keyword evidence="14" id="KW-1185">Reference proteome</keyword>
<evidence type="ECO:0000256" key="7">
    <source>
        <dbReference type="ARBA" id="ARBA00022989"/>
    </source>
</evidence>
<evidence type="ECO:0000256" key="4">
    <source>
        <dbReference type="ARBA" id="ARBA00022692"/>
    </source>
</evidence>
<gene>
    <name evidence="13" type="ordered locus">Olsu_0887</name>
</gene>
<dbReference type="Pfam" id="PF00005">
    <property type="entry name" value="ABC_tran"/>
    <property type="match status" value="1"/>
</dbReference>
<dbReference type="GO" id="GO:0016887">
    <property type="term" value="F:ATP hydrolysis activity"/>
    <property type="evidence" value="ECO:0007669"/>
    <property type="project" value="InterPro"/>
</dbReference>
<feature type="transmembrane region" description="Helical" evidence="10">
    <location>
        <begin position="161"/>
        <end position="178"/>
    </location>
</feature>
<evidence type="ECO:0000256" key="8">
    <source>
        <dbReference type="ARBA" id="ARBA00023136"/>
    </source>
</evidence>
<dbReference type="RefSeq" id="WP_013251751.1">
    <property type="nucleotide sequence ID" value="NC_014363.1"/>
</dbReference>
<keyword evidence="4 10" id="KW-0812">Transmembrane</keyword>
<evidence type="ECO:0000313" key="13">
    <source>
        <dbReference type="EMBL" id="ADK67999.1"/>
    </source>
</evidence>
<comment type="similarity">
    <text evidence="9">Belongs to the ABC transporter superfamily. Siderophore-Fe(3+) uptake transporter (SIUT) (TC 3.A.1.21) family.</text>
</comment>
<feature type="transmembrane region" description="Helical" evidence="10">
    <location>
        <begin position="280"/>
        <end position="300"/>
    </location>
</feature>
<keyword evidence="6" id="KW-0067">ATP-binding</keyword>
<evidence type="ECO:0000259" key="11">
    <source>
        <dbReference type="PROSITE" id="PS50893"/>
    </source>
</evidence>
<evidence type="ECO:0000256" key="10">
    <source>
        <dbReference type="SAM" id="Phobius"/>
    </source>
</evidence>
<dbReference type="PROSITE" id="PS50893">
    <property type="entry name" value="ABC_TRANSPORTER_2"/>
    <property type="match status" value="1"/>
</dbReference>
<evidence type="ECO:0000256" key="5">
    <source>
        <dbReference type="ARBA" id="ARBA00022741"/>
    </source>
</evidence>
<dbReference type="KEGG" id="ols:Olsu_0887"/>
<keyword evidence="8 10" id="KW-0472">Membrane</keyword>
<keyword evidence="3" id="KW-1003">Cell membrane</keyword>
<dbReference type="InterPro" id="IPR003593">
    <property type="entry name" value="AAA+_ATPase"/>
</dbReference>
<evidence type="ECO:0000256" key="3">
    <source>
        <dbReference type="ARBA" id="ARBA00022475"/>
    </source>
</evidence>
<dbReference type="PATRIC" id="fig|633147.7.peg.662"/>
<dbReference type="InterPro" id="IPR027417">
    <property type="entry name" value="P-loop_NTPase"/>
</dbReference>
<feature type="transmembrane region" description="Helical" evidence="10">
    <location>
        <begin position="134"/>
        <end position="155"/>
    </location>
</feature>
<dbReference type="PANTHER" id="PTHR24221:SF397">
    <property type="entry name" value="ABC TRANSPORTER, ATP-BINDING TRANSMEMBRANE PROTEIN"/>
    <property type="match status" value="1"/>
</dbReference>
<evidence type="ECO:0000256" key="1">
    <source>
        <dbReference type="ARBA" id="ARBA00004429"/>
    </source>
</evidence>
<comment type="subcellular location">
    <subcellularLocation>
        <location evidence="1">Cell inner membrane</location>
        <topology evidence="1">Multi-pass membrane protein</topology>
    </subcellularLocation>
</comment>
<dbReference type="GO" id="GO:0005524">
    <property type="term" value="F:ATP binding"/>
    <property type="evidence" value="ECO:0007669"/>
    <property type="project" value="UniProtKB-KW"/>
</dbReference>
<dbReference type="GeneID" id="78512304"/>
<dbReference type="FunFam" id="3.40.50.300:FF:000221">
    <property type="entry name" value="Multidrug ABC transporter ATP-binding protein"/>
    <property type="match status" value="1"/>
</dbReference>
<evidence type="ECO:0000256" key="2">
    <source>
        <dbReference type="ARBA" id="ARBA00022448"/>
    </source>
</evidence>
<dbReference type="InterPro" id="IPR003439">
    <property type="entry name" value="ABC_transporter-like_ATP-bd"/>
</dbReference>
<dbReference type="InterPro" id="IPR036640">
    <property type="entry name" value="ABC1_TM_sf"/>
</dbReference>
<dbReference type="OrthoDB" id="9806127at2"/>
<dbReference type="Gene3D" id="1.20.1560.10">
    <property type="entry name" value="ABC transporter type 1, transmembrane domain"/>
    <property type="match status" value="1"/>
</dbReference>
<dbReference type="EMBL" id="CP002106">
    <property type="protein sequence ID" value="ADK67999.1"/>
    <property type="molecule type" value="Genomic_DNA"/>
</dbReference>
<dbReference type="STRING" id="633147.Olsu_0887"/>
<evidence type="ECO:0000256" key="6">
    <source>
        <dbReference type="ARBA" id="ARBA00022840"/>
    </source>
</evidence>
<reference evidence="13 14" key="1">
    <citation type="journal article" date="2010" name="Stand. Genomic Sci.">
        <title>Complete genome sequence of Olsenella uli type strain (VPI D76D-27C).</title>
        <authorList>
            <person name="Goker M."/>
            <person name="Held B."/>
            <person name="Lucas S."/>
            <person name="Nolan M."/>
            <person name="Yasawong M."/>
            <person name="Glavina Del Rio T."/>
            <person name="Tice H."/>
            <person name="Cheng J.F."/>
            <person name="Bruce D."/>
            <person name="Detter J.C."/>
            <person name="Tapia R."/>
            <person name="Han C."/>
            <person name="Goodwin L."/>
            <person name="Pitluck S."/>
            <person name="Liolios K."/>
            <person name="Ivanova N."/>
            <person name="Mavromatis K."/>
            <person name="Mikhailova N."/>
            <person name="Pati A."/>
            <person name="Chen A."/>
            <person name="Palaniappan K."/>
            <person name="Land M."/>
            <person name="Hauser L."/>
            <person name="Chang Y.J."/>
            <person name="Jeffries C.D."/>
            <person name="Rohde M."/>
            <person name="Sikorski J."/>
            <person name="Pukall R."/>
            <person name="Woyke T."/>
            <person name="Bristow J."/>
            <person name="Eisen J.A."/>
            <person name="Markowitz V."/>
            <person name="Hugenholtz P."/>
            <person name="Kyrpides N.C."/>
            <person name="Klenk H.P."/>
            <person name="Lapidus A."/>
        </authorList>
    </citation>
    <scope>NUCLEOTIDE SEQUENCE [LARGE SCALE GENOMIC DNA]</scope>
    <source>
        <strain evidence="14">ATCC 49627 / DSM 7084 / CIP 109912 / JCM 12494 / NCIMB 702895 / VPI D76D-27C</strain>
    </source>
</reference>